<dbReference type="Pfam" id="PF11799">
    <property type="entry name" value="IMS_C"/>
    <property type="match status" value="1"/>
</dbReference>
<evidence type="ECO:0000256" key="18">
    <source>
        <dbReference type="SAM" id="MobiDB-lite"/>
    </source>
</evidence>
<evidence type="ECO:0000256" key="1">
    <source>
        <dbReference type="ARBA" id="ARBA00004496"/>
    </source>
</evidence>
<evidence type="ECO:0000256" key="15">
    <source>
        <dbReference type="ARBA" id="ARBA00025589"/>
    </source>
</evidence>
<evidence type="ECO:0000259" key="19">
    <source>
        <dbReference type="PROSITE" id="PS50173"/>
    </source>
</evidence>
<dbReference type="FunFam" id="3.30.1490.100:FF:000004">
    <property type="entry name" value="DNA polymerase IV"/>
    <property type="match status" value="1"/>
</dbReference>
<dbReference type="GO" id="GO:0005829">
    <property type="term" value="C:cytosol"/>
    <property type="evidence" value="ECO:0007669"/>
    <property type="project" value="TreeGrafter"/>
</dbReference>
<feature type="site" description="Substrate discrimination" evidence="17">
    <location>
        <position position="30"/>
    </location>
</feature>
<comment type="subunit">
    <text evidence="3 17">Monomer.</text>
</comment>
<keyword evidence="13 17" id="KW-0238">DNA-binding</keyword>
<feature type="region of interest" description="Disordered" evidence="18">
    <location>
        <begin position="415"/>
        <end position="434"/>
    </location>
</feature>
<sequence length="434" mass="47448">MSDVFNISSGAAHRPWQGCAIGLLDLDAFFASVEQLDHSQWRGKPVIVGGSADKRGVVSTASYEARKFGVHSAMPSAQARRLCPQAIWTSGHFSRYRQVSQQVMACILDETPLIEQVSIDEAFFDITPGRYSKESPEAICKRISQRVSQLGVTCSIGLGANKTIAKIASERKKPCGLYLVYPEDSAAFLAPLPVEAMSGIGKTAADKLHHLKIFTLGQLAQTDKTIILKEFGSFGHTMLLRAAGKEVSSVTPFAQKDEPKSVSSERTFAQDLLSPVQIYAAIDHVAELTAERLRAKQLAGHTITLKVKFDFAHQKTVQTQLSSTTNSQSILAETAKELLHKIWKEGMPIRLLGIGVSGFSETAPAQLSLFDSSDSKKGQVQSNQKESPDKQKLAETYDHLRKRFGSQALSYGHDLRFERHTTDTKPTAGKGSIS</sequence>
<dbReference type="GO" id="GO:0006281">
    <property type="term" value="P:DNA repair"/>
    <property type="evidence" value="ECO:0007669"/>
    <property type="project" value="UniProtKB-UniRule"/>
</dbReference>
<dbReference type="EMBL" id="FNSH01000001">
    <property type="protein sequence ID" value="SEB39920.1"/>
    <property type="molecule type" value="Genomic_DNA"/>
</dbReference>
<keyword evidence="9 17" id="KW-0479">Metal-binding</keyword>
<dbReference type="GO" id="GO:0006261">
    <property type="term" value="P:DNA-templated DNA replication"/>
    <property type="evidence" value="ECO:0007669"/>
    <property type="project" value="UniProtKB-UniRule"/>
</dbReference>
<dbReference type="Pfam" id="PF00817">
    <property type="entry name" value="IMS"/>
    <property type="match status" value="1"/>
</dbReference>
<dbReference type="GO" id="GO:0009432">
    <property type="term" value="P:SOS response"/>
    <property type="evidence" value="ECO:0007669"/>
    <property type="project" value="TreeGrafter"/>
</dbReference>
<feature type="active site" evidence="17">
    <location>
        <position position="121"/>
    </location>
</feature>
<dbReference type="RefSeq" id="WP_057001924.1">
    <property type="nucleotide sequence ID" value="NZ_FNSH01000001.1"/>
</dbReference>
<keyword evidence="8 17" id="KW-0235">DNA replication</keyword>
<keyword evidence="5 17" id="KW-0963">Cytoplasm</keyword>
<dbReference type="NCBIfam" id="NF002677">
    <property type="entry name" value="PRK02406.1"/>
    <property type="match status" value="1"/>
</dbReference>
<evidence type="ECO:0000256" key="7">
    <source>
        <dbReference type="ARBA" id="ARBA00022695"/>
    </source>
</evidence>
<evidence type="ECO:0000256" key="4">
    <source>
        <dbReference type="ARBA" id="ARBA00022457"/>
    </source>
</evidence>
<comment type="cofactor">
    <cofactor evidence="17">
        <name>Mg(2+)</name>
        <dbReference type="ChEBI" id="CHEBI:18420"/>
    </cofactor>
    <text evidence="17">Binds 2 magnesium ions per subunit.</text>
</comment>
<dbReference type="HAMAP" id="MF_01113">
    <property type="entry name" value="DNApol_IV"/>
    <property type="match status" value="1"/>
</dbReference>
<dbReference type="CDD" id="cd03586">
    <property type="entry name" value="PolY_Pol_IV_kappa"/>
    <property type="match status" value="1"/>
</dbReference>
<dbReference type="Gene3D" id="1.10.150.20">
    <property type="entry name" value="5' to 3' exonuclease, C-terminal subdomain"/>
    <property type="match status" value="1"/>
</dbReference>
<evidence type="ECO:0000256" key="3">
    <source>
        <dbReference type="ARBA" id="ARBA00011245"/>
    </source>
</evidence>
<feature type="binding site" evidence="17">
    <location>
        <position position="25"/>
    </location>
    <ligand>
        <name>Mg(2+)</name>
        <dbReference type="ChEBI" id="CHEBI:18420"/>
    </ligand>
</feature>
<comment type="caution">
    <text evidence="20">The sequence shown here is derived from an EMBL/GenBank/DDBJ whole genome shotgun (WGS) entry which is preliminary data.</text>
</comment>
<dbReference type="PANTHER" id="PTHR11076">
    <property type="entry name" value="DNA REPAIR POLYMERASE UMUC / TRANSFERASE FAMILY MEMBER"/>
    <property type="match status" value="1"/>
</dbReference>
<dbReference type="InterPro" id="IPR001126">
    <property type="entry name" value="UmuC"/>
</dbReference>
<keyword evidence="14 17" id="KW-0234">DNA repair</keyword>
<keyword evidence="7 17" id="KW-0548">Nucleotidyltransferase</keyword>
<name>A0AB38A4F9_9ACTN</name>
<dbReference type="Gene3D" id="3.40.1170.60">
    <property type="match status" value="1"/>
</dbReference>
<evidence type="ECO:0000256" key="8">
    <source>
        <dbReference type="ARBA" id="ARBA00022705"/>
    </source>
</evidence>
<dbReference type="AlphaFoldDB" id="A0AB38A4F9"/>
<evidence type="ECO:0000256" key="13">
    <source>
        <dbReference type="ARBA" id="ARBA00023125"/>
    </source>
</evidence>
<feature type="domain" description="UmuC" evidence="19">
    <location>
        <begin position="21"/>
        <end position="201"/>
    </location>
</feature>
<dbReference type="Gene3D" id="3.30.70.270">
    <property type="match status" value="1"/>
</dbReference>
<feature type="binding site" evidence="17">
    <location>
        <position position="120"/>
    </location>
    <ligand>
        <name>Mg(2+)</name>
        <dbReference type="ChEBI" id="CHEBI:18420"/>
    </ligand>
</feature>
<keyword evidence="6 17" id="KW-0808">Transferase</keyword>
<organism evidence="20 21">
    <name type="scientific">Atopobium minutum</name>
    <dbReference type="NCBI Taxonomy" id="1381"/>
    <lineage>
        <taxon>Bacteria</taxon>
        <taxon>Bacillati</taxon>
        <taxon>Actinomycetota</taxon>
        <taxon>Coriobacteriia</taxon>
        <taxon>Coriobacteriales</taxon>
        <taxon>Atopobiaceae</taxon>
        <taxon>Atopobium</taxon>
    </lineage>
</organism>
<dbReference type="SUPFAM" id="SSF100879">
    <property type="entry name" value="Lesion bypass DNA polymerase (Y-family), little finger domain"/>
    <property type="match status" value="1"/>
</dbReference>
<evidence type="ECO:0000256" key="5">
    <source>
        <dbReference type="ARBA" id="ARBA00022490"/>
    </source>
</evidence>
<comment type="subcellular location">
    <subcellularLocation>
        <location evidence="1 17">Cytoplasm</location>
    </subcellularLocation>
</comment>
<dbReference type="SUPFAM" id="SSF56672">
    <property type="entry name" value="DNA/RNA polymerases"/>
    <property type="match status" value="1"/>
</dbReference>
<dbReference type="InterPro" id="IPR017961">
    <property type="entry name" value="DNA_pol_Y-fam_little_finger"/>
</dbReference>
<dbReference type="InterPro" id="IPR043502">
    <property type="entry name" value="DNA/RNA_pol_sf"/>
</dbReference>
<evidence type="ECO:0000313" key="20">
    <source>
        <dbReference type="EMBL" id="SEB39920.1"/>
    </source>
</evidence>
<dbReference type="GO" id="GO:0000287">
    <property type="term" value="F:magnesium ion binding"/>
    <property type="evidence" value="ECO:0007669"/>
    <property type="project" value="UniProtKB-UniRule"/>
</dbReference>
<feature type="region of interest" description="Disordered" evidence="18">
    <location>
        <begin position="371"/>
        <end position="392"/>
    </location>
</feature>
<keyword evidence="4 17" id="KW-0515">Mutator protein</keyword>
<gene>
    <name evidence="17" type="primary">dinB</name>
    <name evidence="20" type="ORF">SAMN04489746_0077</name>
</gene>
<dbReference type="InterPro" id="IPR050116">
    <property type="entry name" value="DNA_polymerase-Y"/>
</dbReference>
<accession>A0AB38A4F9</accession>
<comment type="catalytic activity">
    <reaction evidence="16 17">
        <text>DNA(n) + a 2'-deoxyribonucleoside 5'-triphosphate = DNA(n+1) + diphosphate</text>
        <dbReference type="Rhea" id="RHEA:22508"/>
        <dbReference type="Rhea" id="RHEA-COMP:17339"/>
        <dbReference type="Rhea" id="RHEA-COMP:17340"/>
        <dbReference type="ChEBI" id="CHEBI:33019"/>
        <dbReference type="ChEBI" id="CHEBI:61560"/>
        <dbReference type="ChEBI" id="CHEBI:173112"/>
        <dbReference type="EC" id="2.7.7.7"/>
    </reaction>
</comment>
<evidence type="ECO:0000256" key="17">
    <source>
        <dbReference type="HAMAP-Rule" id="MF_01113"/>
    </source>
</evidence>
<dbReference type="PROSITE" id="PS50173">
    <property type="entry name" value="UMUC"/>
    <property type="match status" value="1"/>
</dbReference>
<evidence type="ECO:0000256" key="6">
    <source>
        <dbReference type="ARBA" id="ARBA00022679"/>
    </source>
</evidence>
<dbReference type="FunFam" id="3.40.1170.60:FF:000001">
    <property type="entry name" value="DNA polymerase IV"/>
    <property type="match status" value="1"/>
</dbReference>
<comment type="function">
    <text evidence="15 17">Poorly processive, error-prone DNA polymerase involved in untargeted mutagenesis. Copies undamaged DNA at stalled replication forks, which arise in vivo from mismatched or misaligned primer ends. These misaligned primers can be extended by PolIV. Exhibits no 3'-5' exonuclease (proofreading) activity. May be involved in translesional synthesis, in conjunction with the beta clamp from PolIII.</text>
</comment>
<proteinExistence type="inferred from homology"/>
<evidence type="ECO:0000256" key="11">
    <source>
        <dbReference type="ARBA" id="ARBA00022842"/>
    </source>
</evidence>
<evidence type="ECO:0000256" key="16">
    <source>
        <dbReference type="ARBA" id="ARBA00049244"/>
    </source>
</evidence>
<dbReference type="Gene3D" id="3.30.1490.100">
    <property type="entry name" value="DNA polymerase, Y-family, little finger domain"/>
    <property type="match status" value="1"/>
</dbReference>
<dbReference type="InterPro" id="IPR043128">
    <property type="entry name" value="Rev_trsase/Diguanyl_cyclase"/>
</dbReference>
<evidence type="ECO:0000256" key="2">
    <source>
        <dbReference type="ARBA" id="ARBA00010945"/>
    </source>
</evidence>
<dbReference type="GO" id="GO:0003887">
    <property type="term" value="F:DNA-directed DNA polymerase activity"/>
    <property type="evidence" value="ECO:0007669"/>
    <property type="project" value="UniProtKB-UniRule"/>
</dbReference>
<dbReference type="PANTHER" id="PTHR11076:SF33">
    <property type="entry name" value="DNA POLYMERASE KAPPA"/>
    <property type="match status" value="1"/>
</dbReference>
<evidence type="ECO:0000256" key="9">
    <source>
        <dbReference type="ARBA" id="ARBA00022723"/>
    </source>
</evidence>
<dbReference type="InterPro" id="IPR036775">
    <property type="entry name" value="DNA_pol_Y-fam_lit_finger_sf"/>
</dbReference>
<comment type="similarity">
    <text evidence="2 17">Belongs to the DNA polymerase type-Y family.</text>
</comment>
<evidence type="ECO:0000256" key="12">
    <source>
        <dbReference type="ARBA" id="ARBA00022932"/>
    </source>
</evidence>
<evidence type="ECO:0000256" key="14">
    <source>
        <dbReference type="ARBA" id="ARBA00023204"/>
    </source>
</evidence>
<dbReference type="Proteomes" id="UP000183687">
    <property type="component" value="Unassembled WGS sequence"/>
</dbReference>
<reference evidence="20 21" key="1">
    <citation type="submission" date="2016-10" db="EMBL/GenBank/DDBJ databases">
        <authorList>
            <person name="Varghese N."/>
            <person name="Submissions S."/>
        </authorList>
    </citation>
    <scope>NUCLEOTIDE SEQUENCE [LARGE SCALE GENOMIC DNA]</scope>
    <source>
        <strain evidence="20 21">DSM 20586</strain>
    </source>
</reference>
<evidence type="ECO:0000313" key="21">
    <source>
        <dbReference type="Proteomes" id="UP000183687"/>
    </source>
</evidence>
<dbReference type="InterPro" id="IPR022880">
    <property type="entry name" value="DNApol_IV"/>
</dbReference>
<dbReference type="GO" id="GO:0042276">
    <property type="term" value="P:error-prone translesion synthesis"/>
    <property type="evidence" value="ECO:0007669"/>
    <property type="project" value="TreeGrafter"/>
</dbReference>
<dbReference type="EC" id="2.7.7.7" evidence="17"/>
<keyword evidence="10 17" id="KW-0227">DNA damage</keyword>
<evidence type="ECO:0000256" key="10">
    <source>
        <dbReference type="ARBA" id="ARBA00022763"/>
    </source>
</evidence>
<keyword evidence="12 17" id="KW-0239">DNA-directed DNA polymerase</keyword>
<dbReference type="GO" id="GO:0003684">
    <property type="term" value="F:damaged DNA binding"/>
    <property type="evidence" value="ECO:0007669"/>
    <property type="project" value="InterPro"/>
</dbReference>
<feature type="compositionally biased region" description="Polar residues" evidence="18">
    <location>
        <begin position="371"/>
        <end position="385"/>
    </location>
</feature>
<keyword evidence="11 17" id="KW-0460">Magnesium</keyword>
<protein>
    <recommendedName>
        <fullName evidence="17">DNA polymerase IV</fullName>
        <shortName evidence="17">Pol IV</shortName>
        <ecNumber evidence="17">2.7.7.7</ecNumber>
    </recommendedName>
</protein>